<evidence type="ECO:0000313" key="6">
    <source>
        <dbReference type="Proteomes" id="UP001277761"/>
    </source>
</evidence>
<dbReference type="RefSeq" id="WP_319955241.1">
    <property type="nucleotide sequence ID" value="NZ_JAXAVX010000010.1"/>
</dbReference>
<name>A0ABU4VN93_9ACTN</name>
<dbReference type="EMBL" id="JAXAVX010000010">
    <property type="protein sequence ID" value="MDX8153089.1"/>
    <property type="molecule type" value="Genomic_DNA"/>
</dbReference>
<dbReference type="PANTHER" id="PTHR42788:SF2">
    <property type="entry name" value="ABC TRANSPORTER ATP-BINDING PROTEIN"/>
    <property type="match status" value="1"/>
</dbReference>
<dbReference type="InterPro" id="IPR003593">
    <property type="entry name" value="AAA+_ATPase"/>
</dbReference>
<keyword evidence="1" id="KW-0813">Transport</keyword>
<gene>
    <name evidence="5" type="ORF">SK069_15930</name>
</gene>
<keyword evidence="6" id="KW-1185">Reference proteome</keyword>
<dbReference type="Gene3D" id="3.40.50.300">
    <property type="entry name" value="P-loop containing nucleotide triphosphate hydrolases"/>
    <property type="match status" value="1"/>
</dbReference>
<dbReference type="InterPro" id="IPR017871">
    <property type="entry name" value="ABC_transporter-like_CS"/>
</dbReference>
<dbReference type="GO" id="GO:0005524">
    <property type="term" value="F:ATP binding"/>
    <property type="evidence" value="ECO:0007669"/>
    <property type="project" value="UniProtKB-KW"/>
</dbReference>
<keyword evidence="2" id="KW-0547">Nucleotide-binding</keyword>
<protein>
    <submittedName>
        <fullName evidence="5">ABC transporter ATP-binding protein</fullName>
    </submittedName>
</protein>
<evidence type="ECO:0000256" key="2">
    <source>
        <dbReference type="ARBA" id="ARBA00022741"/>
    </source>
</evidence>
<sequence>MSTAALTARGLRHAFGPLPVLDGIDLDVADGEVVALVGPSGCGKSTLLELACGLQQPDGGSIDARPAGLMPQRDLLLPWLDARDNVALPLRVAGTARREARATAQGLLDHVGLGAFARSAPDALSGGMRQRVSFLRAVAGDRDLLCLDEPFGALDAITREALRHWLADRLAERSRSVLLVTHDVEEAALLAERVVVLSPRPARVTATVAIDAGPARDRTATDAAIVAARRTIHEALQTAIAAGAPA</sequence>
<evidence type="ECO:0000256" key="1">
    <source>
        <dbReference type="ARBA" id="ARBA00022448"/>
    </source>
</evidence>
<dbReference type="CDD" id="cd03293">
    <property type="entry name" value="ABC_NrtD_SsuB_transporters"/>
    <property type="match status" value="1"/>
</dbReference>
<dbReference type="Proteomes" id="UP001277761">
    <property type="component" value="Unassembled WGS sequence"/>
</dbReference>
<dbReference type="SMART" id="SM00382">
    <property type="entry name" value="AAA"/>
    <property type="match status" value="1"/>
</dbReference>
<reference evidence="5 6" key="1">
    <citation type="submission" date="2023-11" db="EMBL/GenBank/DDBJ databases">
        <authorList>
            <person name="Xu M."/>
            <person name="Jiang T."/>
        </authorList>
    </citation>
    <scope>NUCLEOTIDE SEQUENCE [LARGE SCALE GENOMIC DNA]</scope>
    <source>
        <strain evidence="5 6">SD</strain>
    </source>
</reference>
<dbReference type="SUPFAM" id="SSF52540">
    <property type="entry name" value="P-loop containing nucleoside triphosphate hydrolases"/>
    <property type="match status" value="1"/>
</dbReference>
<feature type="domain" description="ABC transporter" evidence="4">
    <location>
        <begin position="6"/>
        <end position="224"/>
    </location>
</feature>
<organism evidence="5 6">
    <name type="scientific">Patulibacter brassicae</name>
    <dbReference type="NCBI Taxonomy" id="1705717"/>
    <lineage>
        <taxon>Bacteria</taxon>
        <taxon>Bacillati</taxon>
        <taxon>Actinomycetota</taxon>
        <taxon>Thermoleophilia</taxon>
        <taxon>Solirubrobacterales</taxon>
        <taxon>Patulibacteraceae</taxon>
        <taxon>Patulibacter</taxon>
    </lineage>
</organism>
<evidence type="ECO:0000259" key="4">
    <source>
        <dbReference type="PROSITE" id="PS50893"/>
    </source>
</evidence>
<dbReference type="InterPro" id="IPR027417">
    <property type="entry name" value="P-loop_NTPase"/>
</dbReference>
<dbReference type="InterPro" id="IPR050166">
    <property type="entry name" value="ABC_transporter_ATP-bind"/>
</dbReference>
<accession>A0ABU4VN93</accession>
<dbReference type="PANTHER" id="PTHR42788">
    <property type="entry name" value="TAURINE IMPORT ATP-BINDING PROTEIN-RELATED"/>
    <property type="match status" value="1"/>
</dbReference>
<evidence type="ECO:0000313" key="5">
    <source>
        <dbReference type="EMBL" id="MDX8153089.1"/>
    </source>
</evidence>
<dbReference type="Pfam" id="PF00005">
    <property type="entry name" value="ABC_tran"/>
    <property type="match status" value="1"/>
</dbReference>
<evidence type="ECO:0000256" key="3">
    <source>
        <dbReference type="ARBA" id="ARBA00022840"/>
    </source>
</evidence>
<proteinExistence type="predicted"/>
<dbReference type="InterPro" id="IPR003439">
    <property type="entry name" value="ABC_transporter-like_ATP-bd"/>
</dbReference>
<dbReference type="PROSITE" id="PS00211">
    <property type="entry name" value="ABC_TRANSPORTER_1"/>
    <property type="match status" value="1"/>
</dbReference>
<comment type="caution">
    <text evidence="5">The sequence shown here is derived from an EMBL/GenBank/DDBJ whole genome shotgun (WGS) entry which is preliminary data.</text>
</comment>
<keyword evidence="3 5" id="KW-0067">ATP-binding</keyword>
<dbReference type="PROSITE" id="PS50893">
    <property type="entry name" value="ABC_TRANSPORTER_2"/>
    <property type="match status" value="1"/>
</dbReference>